<dbReference type="AlphaFoldDB" id="A0AAV4C4F7"/>
<sequence>MDSDLLASDEWSADADSEDYPLYHRRSYHRQTSSRVDSEERNNWIPTDISDSKHKQKPKQHVNRKNRPRWHLFHHLYSLRQHHELSQQRHNFRDEQEMQELCAAFNIRGTQETQRPSYDNARTSHRDSHGKQQCFINNAADVQRLLPDRFMSQDDLNEILPLLTRNVATVHTKDKQHHDNIMFADHSKMVALPHTQPSMKRENQESFGCGACFT</sequence>
<feature type="region of interest" description="Disordered" evidence="1">
    <location>
        <begin position="22"/>
        <end position="66"/>
    </location>
</feature>
<name>A0AAV4C4F7_9GAST</name>
<reference evidence="2 3" key="1">
    <citation type="journal article" date="2021" name="Elife">
        <title>Chloroplast acquisition without the gene transfer in kleptoplastic sea slugs, Plakobranchus ocellatus.</title>
        <authorList>
            <person name="Maeda T."/>
            <person name="Takahashi S."/>
            <person name="Yoshida T."/>
            <person name="Shimamura S."/>
            <person name="Takaki Y."/>
            <person name="Nagai Y."/>
            <person name="Toyoda A."/>
            <person name="Suzuki Y."/>
            <person name="Arimoto A."/>
            <person name="Ishii H."/>
            <person name="Satoh N."/>
            <person name="Nishiyama T."/>
            <person name="Hasebe M."/>
            <person name="Maruyama T."/>
            <person name="Minagawa J."/>
            <person name="Obokata J."/>
            <person name="Shigenobu S."/>
        </authorList>
    </citation>
    <scope>NUCLEOTIDE SEQUENCE [LARGE SCALE GENOMIC DNA]</scope>
</reference>
<gene>
    <name evidence="2" type="ORF">PoB_005237800</name>
</gene>
<comment type="caution">
    <text evidence="2">The sequence shown here is derived from an EMBL/GenBank/DDBJ whole genome shotgun (WGS) entry which is preliminary data.</text>
</comment>
<evidence type="ECO:0000256" key="1">
    <source>
        <dbReference type="SAM" id="MobiDB-lite"/>
    </source>
</evidence>
<evidence type="ECO:0000313" key="3">
    <source>
        <dbReference type="Proteomes" id="UP000735302"/>
    </source>
</evidence>
<evidence type="ECO:0000313" key="2">
    <source>
        <dbReference type="EMBL" id="GFO25873.1"/>
    </source>
</evidence>
<proteinExistence type="predicted"/>
<keyword evidence="3" id="KW-1185">Reference proteome</keyword>
<organism evidence="2 3">
    <name type="scientific">Plakobranchus ocellatus</name>
    <dbReference type="NCBI Taxonomy" id="259542"/>
    <lineage>
        <taxon>Eukaryota</taxon>
        <taxon>Metazoa</taxon>
        <taxon>Spiralia</taxon>
        <taxon>Lophotrochozoa</taxon>
        <taxon>Mollusca</taxon>
        <taxon>Gastropoda</taxon>
        <taxon>Heterobranchia</taxon>
        <taxon>Euthyneura</taxon>
        <taxon>Panpulmonata</taxon>
        <taxon>Sacoglossa</taxon>
        <taxon>Placobranchoidea</taxon>
        <taxon>Plakobranchidae</taxon>
        <taxon>Plakobranchus</taxon>
    </lineage>
</organism>
<feature type="compositionally biased region" description="Basic residues" evidence="1">
    <location>
        <begin position="54"/>
        <end position="66"/>
    </location>
</feature>
<protein>
    <submittedName>
        <fullName evidence="2">Uncharacterized protein</fullName>
    </submittedName>
</protein>
<accession>A0AAV4C4F7</accession>
<dbReference type="Proteomes" id="UP000735302">
    <property type="component" value="Unassembled WGS sequence"/>
</dbReference>
<dbReference type="EMBL" id="BLXT01005777">
    <property type="protein sequence ID" value="GFO25873.1"/>
    <property type="molecule type" value="Genomic_DNA"/>
</dbReference>